<organism evidence="3 4">
    <name type="scientific">Aureliella helgolandensis</name>
    <dbReference type="NCBI Taxonomy" id="2527968"/>
    <lineage>
        <taxon>Bacteria</taxon>
        <taxon>Pseudomonadati</taxon>
        <taxon>Planctomycetota</taxon>
        <taxon>Planctomycetia</taxon>
        <taxon>Pirellulales</taxon>
        <taxon>Pirellulaceae</taxon>
        <taxon>Aureliella</taxon>
    </lineage>
</organism>
<feature type="compositionally biased region" description="Basic and acidic residues" evidence="1">
    <location>
        <begin position="50"/>
        <end position="69"/>
    </location>
</feature>
<sequence length="77" mass="8515" precursor="true">MRSHSILTVVFLIGLPLSVRAESNQPAVPASITYEEDVRPILKAPCRECHGEGEEAGGDRGRLGTDARWPRPQHLRI</sequence>
<feature type="chain" id="PRO_5022078190" description="Cytochrome C Planctomycete-type domain-containing protein" evidence="2">
    <location>
        <begin position="22"/>
        <end position="77"/>
    </location>
</feature>
<keyword evidence="4" id="KW-1185">Reference proteome</keyword>
<dbReference type="AlphaFoldDB" id="A0A518GCY4"/>
<evidence type="ECO:0008006" key="5">
    <source>
        <dbReference type="Google" id="ProtNLM"/>
    </source>
</evidence>
<evidence type="ECO:0000313" key="3">
    <source>
        <dbReference type="EMBL" id="QDV26417.1"/>
    </source>
</evidence>
<evidence type="ECO:0000256" key="2">
    <source>
        <dbReference type="SAM" id="SignalP"/>
    </source>
</evidence>
<dbReference type="Proteomes" id="UP000318017">
    <property type="component" value="Chromosome"/>
</dbReference>
<gene>
    <name evidence="3" type="ORF">Q31a_47910</name>
</gene>
<feature type="signal peptide" evidence="2">
    <location>
        <begin position="1"/>
        <end position="21"/>
    </location>
</feature>
<proteinExistence type="predicted"/>
<reference evidence="3 4" key="1">
    <citation type="submission" date="2019-02" db="EMBL/GenBank/DDBJ databases">
        <title>Deep-cultivation of Planctomycetes and their phenomic and genomic characterization uncovers novel biology.</title>
        <authorList>
            <person name="Wiegand S."/>
            <person name="Jogler M."/>
            <person name="Boedeker C."/>
            <person name="Pinto D."/>
            <person name="Vollmers J."/>
            <person name="Rivas-Marin E."/>
            <person name="Kohn T."/>
            <person name="Peeters S.H."/>
            <person name="Heuer A."/>
            <person name="Rast P."/>
            <person name="Oberbeckmann S."/>
            <person name="Bunk B."/>
            <person name="Jeske O."/>
            <person name="Meyerdierks A."/>
            <person name="Storesund J.E."/>
            <person name="Kallscheuer N."/>
            <person name="Luecker S."/>
            <person name="Lage O.M."/>
            <person name="Pohl T."/>
            <person name="Merkel B.J."/>
            <person name="Hornburger P."/>
            <person name="Mueller R.-W."/>
            <person name="Bruemmer F."/>
            <person name="Labrenz M."/>
            <person name="Spormann A.M."/>
            <person name="Op den Camp H."/>
            <person name="Overmann J."/>
            <person name="Amann R."/>
            <person name="Jetten M.S.M."/>
            <person name="Mascher T."/>
            <person name="Medema M.H."/>
            <person name="Devos D.P."/>
            <person name="Kaster A.-K."/>
            <person name="Ovreas L."/>
            <person name="Rohde M."/>
            <person name="Galperin M.Y."/>
            <person name="Jogler C."/>
        </authorList>
    </citation>
    <scope>NUCLEOTIDE SEQUENCE [LARGE SCALE GENOMIC DNA]</scope>
    <source>
        <strain evidence="3 4">Q31a</strain>
    </source>
</reference>
<dbReference type="EMBL" id="CP036298">
    <property type="protein sequence ID" value="QDV26417.1"/>
    <property type="molecule type" value="Genomic_DNA"/>
</dbReference>
<evidence type="ECO:0000256" key="1">
    <source>
        <dbReference type="SAM" id="MobiDB-lite"/>
    </source>
</evidence>
<keyword evidence="2" id="KW-0732">Signal</keyword>
<dbReference type="KEGG" id="ahel:Q31a_47910"/>
<accession>A0A518GCY4</accession>
<evidence type="ECO:0000313" key="4">
    <source>
        <dbReference type="Proteomes" id="UP000318017"/>
    </source>
</evidence>
<feature type="region of interest" description="Disordered" evidence="1">
    <location>
        <begin position="50"/>
        <end position="77"/>
    </location>
</feature>
<protein>
    <recommendedName>
        <fullName evidence="5">Cytochrome C Planctomycete-type domain-containing protein</fullName>
    </recommendedName>
</protein>
<name>A0A518GCY4_9BACT</name>